<comment type="caution">
    <text evidence="3">The sequence shown here is derived from an EMBL/GenBank/DDBJ whole genome shotgun (WGS) entry which is preliminary data.</text>
</comment>
<dbReference type="Proteomes" id="UP000294581">
    <property type="component" value="Unassembled WGS sequence"/>
</dbReference>
<reference evidence="3 4" key="1">
    <citation type="submission" date="2019-03" db="EMBL/GenBank/DDBJ databases">
        <title>Genomic Encyclopedia of Type Strains, Phase IV (KMG-IV): sequencing the most valuable type-strain genomes for metagenomic binning, comparative biology and taxonomic classification.</title>
        <authorList>
            <person name="Goeker M."/>
        </authorList>
    </citation>
    <scope>NUCLEOTIDE SEQUENCE [LARGE SCALE GENOMIC DNA]</scope>
    <source>
        <strain evidence="3 4">DSM 17974</strain>
    </source>
</reference>
<evidence type="ECO:0000313" key="3">
    <source>
        <dbReference type="EMBL" id="TDY48027.1"/>
    </source>
</evidence>
<name>A0A4R8LP18_9BACL</name>
<evidence type="ECO:0000259" key="2">
    <source>
        <dbReference type="Pfam" id="PF01464"/>
    </source>
</evidence>
<dbReference type="PROSITE" id="PS00922">
    <property type="entry name" value="TRANSGLYCOSYLASE"/>
    <property type="match status" value="1"/>
</dbReference>
<proteinExistence type="inferred from homology"/>
<dbReference type="GO" id="GO:0000270">
    <property type="term" value="P:peptidoglycan metabolic process"/>
    <property type="evidence" value="ECO:0007669"/>
    <property type="project" value="InterPro"/>
</dbReference>
<keyword evidence="4" id="KW-1185">Reference proteome</keyword>
<sequence length="244" mass="24547">MDNSISQNSKLISVNGAYGPSNSGTANTSAATAAFALLLEAEWMELLSNEALPDVNPTASGDSIFGADTMFPADSSVLLSALPNYTGTVMGNLETADAVEAPADSQIAPPSATNSSGDVSSLVEQAANAYGVPAALVQAVIAQESGGNANAVSDAGAIGLMQLMPATAAALGVNNPYDPAQNIDGGTRYLAQLMQEFGGSVPLALAAYNAGPNAVKAYGGIPPYPETQQYVQSILAKSGLTQST</sequence>
<dbReference type="RefSeq" id="WP_166669041.1">
    <property type="nucleotide sequence ID" value="NZ_BSUS01000001.1"/>
</dbReference>
<dbReference type="Pfam" id="PF01464">
    <property type="entry name" value="SLT"/>
    <property type="match status" value="1"/>
</dbReference>
<evidence type="ECO:0000256" key="1">
    <source>
        <dbReference type="ARBA" id="ARBA00007734"/>
    </source>
</evidence>
<dbReference type="CDD" id="cd00254">
    <property type="entry name" value="LT-like"/>
    <property type="match status" value="1"/>
</dbReference>
<dbReference type="EMBL" id="SORF01000005">
    <property type="protein sequence ID" value="TDY48027.1"/>
    <property type="molecule type" value="Genomic_DNA"/>
</dbReference>
<dbReference type="PANTHER" id="PTHR37423:SF2">
    <property type="entry name" value="MEMBRANE-BOUND LYTIC MUREIN TRANSGLYCOSYLASE C"/>
    <property type="match status" value="1"/>
</dbReference>
<dbReference type="AlphaFoldDB" id="A0A4R8LP18"/>
<protein>
    <submittedName>
        <fullName evidence="3">Transglycosylase-like protein with SLT domain</fullName>
    </submittedName>
</protein>
<dbReference type="GO" id="GO:0016020">
    <property type="term" value="C:membrane"/>
    <property type="evidence" value="ECO:0007669"/>
    <property type="project" value="InterPro"/>
</dbReference>
<dbReference type="InterPro" id="IPR008258">
    <property type="entry name" value="Transglycosylase_SLT_dom_1"/>
</dbReference>
<accession>A0A4R8LP18</accession>
<dbReference type="InterPro" id="IPR000189">
    <property type="entry name" value="Transglyc_AS"/>
</dbReference>
<organism evidence="3 4">
    <name type="scientific">Alicyclobacillus sacchari</name>
    <dbReference type="NCBI Taxonomy" id="392010"/>
    <lineage>
        <taxon>Bacteria</taxon>
        <taxon>Bacillati</taxon>
        <taxon>Bacillota</taxon>
        <taxon>Bacilli</taxon>
        <taxon>Bacillales</taxon>
        <taxon>Alicyclobacillaceae</taxon>
        <taxon>Alicyclobacillus</taxon>
    </lineage>
</organism>
<dbReference type="Gene3D" id="1.10.530.10">
    <property type="match status" value="1"/>
</dbReference>
<evidence type="ECO:0000313" key="4">
    <source>
        <dbReference type="Proteomes" id="UP000294581"/>
    </source>
</evidence>
<dbReference type="SUPFAM" id="SSF53955">
    <property type="entry name" value="Lysozyme-like"/>
    <property type="match status" value="1"/>
</dbReference>
<dbReference type="PANTHER" id="PTHR37423">
    <property type="entry name" value="SOLUBLE LYTIC MUREIN TRANSGLYCOSYLASE-RELATED"/>
    <property type="match status" value="1"/>
</dbReference>
<dbReference type="GO" id="GO:0008933">
    <property type="term" value="F:peptidoglycan lytic transglycosylase activity"/>
    <property type="evidence" value="ECO:0007669"/>
    <property type="project" value="InterPro"/>
</dbReference>
<feature type="domain" description="Transglycosylase SLT" evidence="2">
    <location>
        <begin position="122"/>
        <end position="220"/>
    </location>
</feature>
<gene>
    <name evidence="3" type="ORF">C7445_105209</name>
</gene>
<comment type="similarity">
    <text evidence="1">Belongs to the transglycosylase Slt family.</text>
</comment>
<dbReference type="InterPro" id="IPR023346">
    <property type="entry name" value="Lysozyme-like_dom_sf"/>
</dbReference>